<dbReference type="EMBL" id="CP145607">
    <property type="protein sequence ID" value="WWM70121.1"/>
    <property type="molecule type" value="Genomic_DNA"/>
</dbReference>
<accession>A0ABZ2FZ63</accession>
<reference evidence="2 3" key="1">
    <citation type="submission" date="2024-02" db="EMBL/GenBank/DDBJ databases">
        <title>Full genome sequence of Sphingomonas kaistensis.</title>
        <authorList>
            <person name="Poletto B.L."/>
            <person name="Silva G."/>
            <person name="Galante D."/>
            <person name="Campos K.R."/>
            <person name="Santos M.B.N."/>
            <person name="Sacchi C.T."/>
        </authorList>
    </citation>
    <scope>NUCLEOTIDE SEQUENCE [LARGE SCALE GENOMIC DNA]</scope>
    <source>
        <strain evidence="2 3">MA4R</strain>
    </source>
</reference>
<sequence length="133" mass="14589">MTGFAAAIRLRKRQLDALAMRLAGEQAVVNAILHQRDDLTRARAAERHVAAAVPLPCDPWFKHGERRLTAIGKAQAAAEQRLDALRQEAVQARARLQLLEDAAANAARAADRRRDAKAAAALDDRIAAAWVRR</sequence>
<protein>
    <recommendedName>
        <fullName evidence="4">Flagellar FliJ protein</fullName>
    </recommendedName>
</protein>
<dbReference type="Proteomes" id="UP001382935">
    <property type="component" value="Chromosome"/>
</dbReference>
<dbReference type="RefSeq" id="WP_338502737.1">
    <property type="nucleotide sequence ID" value="NZ_CP145607.1"/>
</dbReference>
<feature type="coiled-coil region" evidence="1">
    <location>
        <begin position="75"/>
        <end position="119"/>
    </location>
</feature>
<evidence type="ECO:0008006" key="4">
    <source>
        <dbReference type="Google" id="ProtNLM"/>
    </source>
</evidence>
<evidence type="ECO:0000256" key="1">
    <source>
        <dbReference type="SAM" id="Coils"/>
    </source>
</evidence>
<proteinExistence type="predicted"/>
<evidence type="ECO:0000313" key="2">
    <source>
        <dbReference type="EMBL" id="WWM70121.1"/>
    </source>
</evidence>
<gene>
    <name evidence="2" type="ORF">V6R86_05350</name>
</gene>
<organism evidence="2 3">
    <name type="scientific">Sphingomonas kaistensis</name>
    <dbReference type="NCBI Taxonomy" id="298708"/>
    <lineage>
        <taxon>Bacteria</taxon>
        <taxon>Pseudomonadati</taxon>
        <taxon>Pseudomonadota</taxon>
        <taxon>Alphaproteobacteria</taxon>
        <taxon>Sphingomonadales</taxon>
        <taxon>Sphingomonadaceae</taxon>
        <taxon>Sphingomonas</taxon>
    </lineage>
</organism>
<evidence type="ECO:0000313" key="3">
    <source>
        <dbReference type="Proteomes" id="UP001382935"/>
    </source>
</evidence>
<name>A0ABZ2FZ63_9SPHN</name>
<keyword evidence="1" id="KW-0175">Coiled coil</keyword>
<keyword evidence="3" id="KW-1185">Reference proteome</keyword>